<sequence length="270" mass="27454">LMDFISNIIWNSVEGFVEAGTRTAGGYAGDALIRAGDLIESSGRSVGNKLERTASSYGSKVSGQASGPPPGTKALPSAKKPTIKRSNSSPAATKGGTTIAPNTSKVPIGANKYPGGKHVSGAVGTGTKQTTSGVWGAKSTATKGVGGAGGVVKGGTKGLPKPYPNNKPYGTSKTPADTKSKVSDSKKNGLPKPYPGTSTYPGSGKKTAVKPGQRSGSKGKDNSDGPKPYPGPNTLPGQGKKVPVQRQNYKPIKRMKPQVEKGMVQHIAVG</sequence>
<gene>
    <name evidence="2" type="ORF">K469DRAFT_545793</name>
</gene>
<dbReference type="AlphaFoldDB" id="A0A6A6EU36"/>
<name>A0A6A6EU36_9PEZI</name>
<accession>A0A6A6EU36</accession>
<protein>
    <submittedName>
        <fullName evidence="2">Uncharacterized protein</fullName>
    </submittedName>
</protein>
<feature type="non-terminal residue" evidence="2">
    <location>
        <position position="1"/>
    </location>
</feature>
<keyword evidence="3" id="KW-1185">Reference proteome</keyword>
<dbReference type="Proteomes" id="UP000800200">
    <property type="component" value="Unassembled WGS sequence"/>
</dbReference>
<feature type="compositionally biased region" description="Gly residues" evidence="1">
    <location>
        <begin position="144"/>
        <end position="157"/>
    </location>
</feature>
<organism evidence="2 3">
    <name type="scientific">Zopfia rhizophila CBS 207.26</name>
    <dbReference type="NCBI Taxonomy" id="1314779"/>
    <lineage>
        <taxon>Eukaryota</taxon>
        <taxon>Fungi</taxon>
        <taxon>Dikarya</taxon>
        <taxon>Ascomycota</taxon>
        <taxon>Pezizomycotina</taxon>
        <taxon>Dothideomycetes</taxon>
        <taxon>Dothideomycetes incertae sedis</taxon>
        <taxon>Zopfiaceae</taxon>
        <taxon>Zopfia</taxon>
    </lineage>
</organism>
<evidence type="ECO:0000313" key="3">
    <source>
        <dbReference type="Proteomes" id="UP000800200"/>
    </source>
</evidence>
<dbReference type="OrthoDB" id="3945698at2759"/>
<feature type="region of interest" description="Disordered" evidence="1">
    <location>
        <begin position="53"/>
        <end position="270"/>
    </location>
</feature>
<evidence type="ECO:0000256" key="1">
    <source>
        <dbReference type="SAM" id="MobiDB-lite"/>
    </source>
</evidence>
<proteinExistence type="predicted"/>
<evidence type="ECO:0000313" key="2">
    <source>
        <dbReference type="EMBL" id="KAF2195084.1"/>
    </source>
</evidence>
<dbReference type="EMBL" id="ML994610">
    <property type="protein sequence ID" value="KAF2195084.1"/>
    <property type="molecule type" value="Genomic_DNA"/>
</dbReference>
<feature type="compositionally biased region" description="Polar residues" evidence="1">
    <location>
        <begin position="53"/>
        <end position="65"/>
    </location>
</feature>
<feature type="compositionally biased region" description="Basic and acidic residues" evidence="1">
    <location>
        <begin position="176"/>
        <end position="187"/>
    </location>
</feature>
<feature type="compositionally biased region" description="Polar residues" evidence="1">
    <location>
        <begin position="84"/>
        <end position="105"/>
    </location>
</feature>
<reference evidence="2" key="1">
    <citation type="journal article" date="2020" name="Stud. Mycol.">
        <title>101 Dothideomycetes genomes: a test case for predicting lifestyles and emergence of pathogens.</title>
        <authorList>
            <person name="Haridas S."/>
            <person name="Albert R."/>
            <person name="Binder M."/>
            <person name="Bloem J."/>
            <person name="Labutti K."/>
            <person name="Salamov A."/>
            <person name="Andreopoulos B."/>
            <person name="Baker S."/>
            <person name="Barry K."/>
            <person name="Bills G."/>
            <person name="Bluhm B."/>
            <person name="Cannon C."/>
            <person name="Castanera R."/>
            <person name="Culley D."/>
            <person name="Daum C."/>
            <person name="Ezra D."/>
            <person name="Gonzalez J."/>
            <person name="Henrissat B."/>
            <person name="Kuo A."/>
            <person name="Liang C."/>
            <person name="Lipzen A."/>
            <person name="Lutzoni F."/>
            <person name="Magnuson J."/>
            <person name="Mondo S."/>
            <person name="Nolan M."/>
            <person name="Ohm R."/>
            <person name="Pangilinan J."/>
            <person name="Park H.-J."/>
            <person name="Ramirez L."/>
            <person name="Alfaro M."/>
            <person name="Sun H."/>
            <person name="Tritt A."/>
            <person name="Yoshinaga Y."/>
            <person name="Zwiers L.-H."/>
            <person name="Turgeon B."/>
            <person name="Goodwin S."/>
            <person name="Spatafora J."/>
            <person name="Crous P."/>
            <person name="Grigoriev I."/>
        </authorList>
    </citation>
    <scope>NUCLEOTIDE SEQUENCE</scope>
    <source>
        <strain evidence="2">CBS 207.26</strain>
    </source>
</reference>